<comment type="caution">
    <text evidence="1">The sequence shown here is derived from an EMBL/GenBank/DDBJ whole genome shotgun (WGS) entry which is preliminary data.</text>
</comment>
<reference evidence="1" key="1">
    <citation type="journal article" date="2014" name="Front. Microbiol.">
        <title>High frequency of phylogenetically diverse reductive dehalogenase-homologous genes in deep subseafloor sedimentary metagenomes.</title>
        <authorList>
            <person name="Kawai M."/>
            <person name="Futagami T."/>
            <person name="Toyoda A."/>
            <person name="Takaki Y."/>
            <person name="Nishi S."/>
            <person name="Hori S."/>
            <person name="Arai W."/>
            <person name="Tsubouchi T."/>
            <person name="Morono Y."/>
            <person name="Uchiyama I."/>
            <person name="Ito T."/>
            <person name="Fujiyama A."/>
            <person name="Inagaki F."/>
            <person name="Takami H."/>
        </authorList>
    </citation>
    <scope>NUCLEOTIDE SEQUENCE</scope>
    <source>
        <strain evidence="1">Expedition CK06-06</strain>
    </source>
</reference>
<protein>
    <submittedName>
        <fullName evidence="1">Uncharacterized protein</fullName>
    </submittedName>
</protein>
<organism evidence="1">
    <name type="scientific">marine sediment metagenome</name>
    <dbReference type="NCBI Taxonomy" id="412755"/>
    <lineage>
        <taxon>unclassified sequences</taxon>
        <taxon>metagenomes</taxon>
        <taxon>ecological metagenomes</taxon>
    </lineage>
</organism>
<dbReference type="AlphaFoldDB" id="X1FYU7"/>
<feature type="non-terminal residue" evidence="1">
    <location>
        <position position="1"/>
    </location>
</feature>
<name>X1FYU7_9ZZZZ</name>
<proteinExistence type="predicted"/>
<evidence type="ECO:0000313" key="1">
    <source>
        <dbReference type="EMBL" id="GAH34474.1"/>
    </source>
</evidence>
<gene>
    <name evidence="1" type="ORF">S03H2_13026</name>
</gene>
<accession>X1FYU7</accession>
<sequence length="324" mass="38054">ERVLKGDLHSPKKFRIRWSEYVGELKDWIEKEANVSLDVEELSDLLLSTCRSNDFNVIIQKDKKLFLNKDRIIYWVKEKLIPNTVIVALDDEDVIRLLIFCIEITYQMFSGGTRATVMQKGFRQSRRTFEEILVDQFIGKFGEVITKKFLEKNFPVKIELDWEISTDIEKFRNDIVNSFKKVSIKSSPALTGIWAEADVGYDYGICVKCSLPQPILIQFFIEVCGFSRLLDFAEKNIPFEDDRFRNYLGTMRMRVSNYKCGEIQSKAKGFVCGYFKTSKNKIKKLGEELDYMGEVREERYLVTINKLKYKKDDWVEFLSKTKLM</sequence>
<dbReference type="EMBL" id="BARU01006618">
    <property type="protein sequence ID" value="GAH34474.1"/>
    <property type="molecule type" value="Genomic_DNA"/>
</dbReference>